<dbReference type="Gene3D" id="3.30.565.10">
    <property type="entry name" value="Histidine kinase-like ATPase, C-terminal domain"/>
    <property type="match status" value="1"/>
</dbReference>
<keyword evidence="10" id="KW-0812">Transmembrane</keyword>
<evidence type="ECO:0000256" key="10">
    <source>
        <dbReference type="SAM" id="Phobius"/>
    </source>
</evidence>
<feature type="domain" description="Histidine kinase/HSP90-like ATPase" evidence="11">
    <location>
        <begin position="168"/>
        <end position="250"/>
    </location>
</feature>
<keyword evidence="7" id="KW-0067">ATP-binding</keyword>
<dbReference type="GO" id="GO:0016020">
    <property type="term" value="C:membrane"/>
    <property type="evidence" value="ECO:0007669"/>
    <property type="project" value="InterPro"/>
</dbReference>
<name>A0A1W6MKL0_9FLAO</name>
<feature type="transmembrane region" description="Helical" evidence="10">
    <location>
        <begin position="6"/>
        <end position="30"/>
    </location>
</feature>
<keyword evidence="10" id="KW-0472">Membrane</keyword>
<keyword evidence="9" id="KW-0175">Coiled coil</keyword>
<dbReference type="CDD" id="cd16917">
    <property type="entry name" value="HATPase_UhpB-NarQ-NarX-like"/>
    <property type="match status" value="1"/>
</dbReference>
<dbReference type="EMBL" id="CP019344">
    <property type="protein sequence ID" value="ARN78019.1"/>
    <property type="molecule type" value="Genomic_DNA"/>
</dbReference>
<evidence type="ECO:0000256" key="8">
    <source>
        <dbReference type="ARBA" id="ARBA00023012"/>
    </source>
</evidence>
<keyword evidence="8" id="KW-0902">Two-component regulatory system</keyword>
<dbReference type="STRING" id="331648.BST97_08405"/>
<keyword evidence="3" id="KW-0597">Phosphoprotein</keyword>
<evidence type="ECO:0000256" key="4">
    <source>
        <dbReference type="ARBA" id="ARBA00022679"/>
    </source>
</evidence>
<dbReference type="InterPro" id="IPR011712">
    <property type="entry name" value="Sig_transdc_His_kin_sub3_dim/P"/>
</dbReference>
<evidence type="ECO:0000313" key="14">
    <source>
        <dbReference type="Proteomes" id="UP000193431"/>
    </source>
</evidence>
<reference evidence="13 14" key="1">
    <citation type="submission" date="2016-11" db="EMBL/GenBank/DDBJ databases">
        <title>Trade-off between light-utilization and light-protection in marine flavobacteria.</title>
        <authorList>
            <person name="Kumagai Y."/>
        </authorList>
    </citation>
    <scope>NUCLEOTIDE SEQUENCE [LARGE SCALE GENOMIC DNA]</scope>
    <source>
        <strain evidence="13 14">JCM 13191</strain>
    </source>
</reference>
<sequence>MTDIAIGIIITFLFVCMAILFCAILIKVYVSKIKKYNQLLFEKQLEQQKAVNQAALEAQEETLNNIALDLHDDAGQRLTVLNLQVEQLKQKNPEMTAALQPIKETVRDISHNLRNLSHSLTTNSLKKLSLVQAINEELQRVKRLEHISFKSEMEQPAAFNFSTEEKVIIYRIFQELLNNMLKHSRATEFVVRLKSPDLPIFTFIDNGVGFDIDSKVDSNGLENVRSRASLINYELKIDSKKQQGTTTILRKQE</sequence>
<dbReference type="Pfam" id="PF02518">
    <property type="entry name" value="HATPase_c"/>
    <property type="match status" value="1"/>
</dbReference>
<evidence type="ECO:0000259" key="12">
    <source>
        <dbReference type="Pfam" id="PF07730"/>
    </source>
</evidence>
<dbReference type="PANTHER" id="PTHR24421">
    <property type="entry name" value="NITRATE/NITRITE SENSOR PROTEIN NARX-RELATED"/>
    <property type="match status" value="1"/>
</dbReference>
<dbReference type="Pfam" id="PF07730">
    <property type="entry name" value="HisKA_3"/>
    <property type="match status" value="1"/>
</dbReference>
<keyword evidence="6" id="KW-0418">Kinase</keyword>
<proteinExistence type="predicted"/>
<keyword evidence="4" id="KW-0808">Transferase</keyword>
<dbReference type="InterPro" id="IPR003594">
    <property type="entry name" value="HATPase_dom"/>
</dbReference>
<evidence type="ECO:0000256" key="9">
    <source>
        <dbReference type="SAM" id="Coils"/>
    </source>
</evidence>
<dbReference type="RefSeq" id="WP_085766814.1">
    <property type="nucleotide sequence ID" value="NZ_CP019344.1"/>
</dbReference>
<organism evidence="13 14">
    <name type="scientific">Nonlabens spongiae</name>
    <dbReference type="NCBI Taxonomy" id="331648"/>
    <lineage>
        <taxon>Bacteria</taxon>
        <taxon>Pseudomonadati</taxon>
        <taxon>Bacteroidota</taxon>
        <taxon>Flavobacteriia</taxon>
        <taxon>Flavobacteriales</taxon>
        <taxon>Flavobacteriaceae</taxon>
        <taxon>Nonlabens</taxon>
    </lineage>
</organism>
<dbReference type="GO" id="GO:0005524">
    <property type="term" value="F:ATP binding"/>
    <property type="evidence" value="ECO:0007669"/>
    <property type="project" value="UniProtKB-KW"/>
</dbReference>
<dbReference type="SUPFAM" id="SSF55874">
    <property type="entry name" value="ATPase domain of HSP90 chaperone/DNA topoisomerase II/histidine kinase"/>
    <property type="match status" value="1"/>
</dbReference>
<keyword evidence="10" id="KW-1133">Transmembrane helix</keyword>
<accession>A0A1W6MKL0</accession>
<evidence type="ECO:0000256" key="3">
    <source>
        <dbReference type="ARBA" id="ARBA00022553"/>
    </source>
</evidence>
<evidence type="ECO:0000256" key="5">
    <source>
        <dbReference type="ARBA" id="ARBA00022741"/>
    </source>
</evidence>
<dbReference type="EC" id="2.7.13.3" evidence="2"/>
<dbReference type="PANTHER" id="PTHR24421:SF10">
    <property type="entry name" value="NITRATE_NITRITE SENSOR PROTEIN NARQ"/>
    <property type="match status" value="1"/>
</dbReference>
<evidence type="ECO:0000256" key="1">
    <source>
        <dbReference type="ARBA" id="ARBA00000085"/>
    </source>
</evidence>
<keyword evidence="14" id="KW-1185">Reference proteome</keyword>
<dbReference type="InterPro" id="IPR036890">
    <property type="entry name" value="HATPase_C_sf"/>
</dbReference>
<dbReference type="GO" id="GO:0046983">
    <property type="term" value="F:protein dimerization activity"/>
    <property type="evidence" value="ECO:0007669"/>
    <property type="project" value="InterPro"/>
</dbReference>
<dbReference type="AlphaFoldDB" id="A0A1W6MKL0"/>
<dbReference type="OrthoDB" id="9760839at2"/>
<evidence type="ECO:0000313" key="13">
    <source>
        <dbReference type="EMBL" id="ARN78019.1"/>
    </source>
</evidence>
<comment type="catalytic activity">
    <reaction evidence="1">
        <text>ATP + protein L-histidine = ADP + protein N-phospho-L-histidine.</text>
        <dbReference type="EC" id="2.7.13.3"/>
    </reaction>
</comment>
<feature type="coiled-coil region" evidence="9">
    <location>
        <begin position="42"/>
        <end position="91"/>
    </location>
</feature>
<evidence type="ECO:0000256" key="2">
    <source>
        <dbReference type="ARBA" id="ARBA00012438"/>
    </source>
</evidence>
<evidence type="ECO:0000259" key="11">
    <source>
        <dbReference type="Pfam" id="PF02518"/>
    </source>
</evidence>
<protein>
    <recommendedName>
        <fullName evidence="2">histidine kinase</fullName>
        <ecNumber evidence="2">2.7.13.3</ecNumber>
    </recommendedName>
</protein>
<evidence type="ECO:0000256" key="7">
    <source>
        <dbReference type="ARBA" id="ARBA00022840"/>
    </source>
</evidence>
<dbReference type="Gene3D" id="1.20.5.1930">
    <property type="match status" value="1"/>
</dbReference>
<evidence type="ECO:0000256" key="6">
    <source>
        <dbReference type="ARBA" id="ARBA00022777"/>
    </source>
</evidence>
<feature type="domain" description="Signal transduction histidine kinase subgroup 3 dimerisation and phosphoacceptor" evidence="12">
    <location>
        <begin position="64"/>
        <end position="122"/>
    </location>
</feature>
<dbReference type="Proteomes" id="UP000193431">
    <property type="component" value="Chromosome"/>
</dbReference>
<dbReference type="InterPro" id="IPR050482">
    <property type="entry name" value="Sensor_HK_TwoCompSys"/>
</dbReference>
<keyword evidence="5" id="KW-0547">Nucleotide-binding</keyword>
<dbReference type="GO" id="GO:0000155">
    <property type="term" value="F:phosphorelay sensor kinase activity"/>
    <property type="evidence" value="ECO:0007669"/>
    <property type="project" value="InterPro"/>
</dbReference>
<gene>
    <name evidence="13" type="ORF">BST97_08405</name>
</gene>